<evidence type="ECO:0000256" key="7">
    <source>
        <dbReference type="ARBA" id="ARBA00047942"/>
    </source>
</evidence>
<evidence type="ECO:0000256" key="6">
    <source>
        <dbReference type="ARBA" id="ARBA00023125"/>
    </source>
</evidence>
<dbReference type="Pfam" id="PF07669">
    <property type="entry name" value="Eco57I"/>
    <property type="match status" value="1"/>
</dbReference>
<keyword evidence="2 10" id="KW-0489">Methyltransferase</keyword>
<evidence type="ECO:0000256" key="4">
    <source>
        <dbReference type="ARBA" id="ARBA00022691"/>
    </source>
</evidence>
<dbReference type="InterPro" id="IPR002052">
    <property type="entry name" value="DNA_methylase_N6_adenine_CS"/>
</dbReference>
<proteinExistence type="predicted"/>
<dbReference type="Gene3D" id="3.40.50.150">
    <property type="entry name" value="Vaccinia Virus protein VP39"/>
    <property type="match status" value="1"/>
</dbReference>
<dbReference type="PANTHER" id="PTHR33841">
    <property type="entry name" value="DNA METHYLTRANSFERASE YEEA-RELATED"/>
    <property type="match status" value="1"/>
</dbReference>
<dbReference type="GO" id="GO:0003677">
    <property type="term" value="F:DNA binding"/>
    <property type="evidence" value="ECO:0007669"/>
    <property type="project" value="UniProtKB-KW"/>
</dbReference>
<keyword evidence="6" id="KW-0238">DNA-binding</keyword>
<dbReference type="InterPro" id="IPR029063">
    <property type="entry name" value="SAM-dependent_MTases_sf"/>
</dbReference>
<sequence length="757" mass="84362">MTKVLLKQVVSWRRAIFSYLSVENHQTGSDDFGNEIGSQVARSLILKILALYLCEQKGITTAGQLQAMQQSDSGFIGLVQLWQNTEIPFGFPEEYEIVNRLPNHLLSQILGSLSVQRDLPIAFLGQVYEALLQEDSLGLSSHDRKLSDRKSGGIYYTPEAIVSYVLQMTLGNVLHTNPTAAITLLDPSCGCGAFLLSAYQFLLDWHLQIYCSAIERRGENHNLPVEQGLEGQWHLTRSERERLLLTHIYGVDLDPQAVEITKLGLYLLLLKGLPDRAPLPDLSDNIQCGNALIESEGHSENSGLEQSILCDRPFNWQHTFPEILRSGGFDLVIGNPPYLDSESMTAHLPRWRKYCTANYQTATGNWDLFCVFIEKALALCKPGGFTSLVVPNKLASANYAAGARSLLVQQTSLLTIRDYSNVSAFRAAVYPLVYVAQKLDALQNATPTKSIAYERMQSLNQIGLVGKLLLKYATQPWQIGGMGQQDWIDRLQILPSLGAIAQVTGAATVAEAYALQPWIQDSAAIVSGDLRLVNSGTIDRYCFLWGKKPLRYLGQIYRHPILAASQISHLSAQRKQQAQQPKIIVAGLSQVLESGLDEVGSVLAGKSTSVIRTVQSSFLDLRYLLGLLNSHLLSLYFQSCFAGNCLHGGYLRIGVPQLRQLPIWVPDLADMSDRQSYNQLIDWVSDRLFLQAQFYTCEAPNSVKIQAEIDGLDDEIDHHVYKLYQLKDAEIDCLIQSKKHLIQSKKCLIQSKKHAKI</sequence>
<dbReference type="InterPro" id="IPR025931">
    <property type="entry name" value="TaqI_C"/>
</dbReference>
<dbReference type="GO" id="GO:0009307">
    <property type="term" value="P:DNA restriction-modification system"/>
    <property type="evidence" value="ECO:0007669"/>
    <property type="project" value="UniProtKB-KW"/>
</dbReference>
<dbReference type="Pfam" id="PF12950">
    <property type="entry name" value="TaqI_C"/>
    <property type="match status" value="1"/>
</dbReference>
<name>A0A951QAV6_9CYAN</name>
<comment type="catalytic activity">
    <reaction evidence="7">
        <text>a 2'-deoxyadenosine in DNA + S-adenosyl-L-methionine = an N(6)-methyl-2'-deoxyadenosine in DNA + S-adenosyl-L-homocysteine + H(+)</text>
        <dbReference type="Rhea" id="RHEA:15197"/>
        <dbReference type="Rhea" id="RHEA-COMP:12418"/>
        <dbReference type="Rhea" id="RHEA-COMP:12419"/>
        <dbReference type="ChEBI" id="CHEBI:15378"/>
        <dbReference type="ChEBI" id="CHEBI:57856"/>
        <dbReference type="ChEBI" id="CHEBI:59789"/>
        <dbReference type="ChEBI" id="CHEBI:90615"/>
        <dbReference type="ChEBI" id="CHEBI:90616"/>
        <dbReference type="EC" id="2.1.1.72"/>
    </reaction>
</comment>
<dbReference type="EMBL" id="JAHHHD010000005">
    <property type="protein sequence ID" value="MBW4658464.1"/>
    <property type="molecule type" value="Genomic_DNA"/>
</dbReference>
<organism evidence="10 11">
    <name type="scientific">Drouetiella hepatica Uher 2000/2452</name>
    <dbReference type="NCBI Taxonomy" id="904376"/>
    <lineage>
        <taxon>Bacteria</taxon>
        <taxon>Bacillati</taxon>
        <taxon>Cyanobacteriota</taxon>
        <taxon>Cyanophyceae</taxon>
        <taxon>Oculatellales</taxon>
        <taxon>Oculatellaceae</taxon>
        <taxon>Drouetiella</taxon>
    </lineage>
</organism>
<dbReference type="EC" id="2.1.1.72" evidence="1"/>
<gene>
    <name evidence="10" type="ORF">KME15_07305</name>
</gene>
<dbReference type="PANTHER" id="PTHR33841:SF1">
    <property type="entry name" value="DNA METHYLTRANSFERASE A"/>
    <property type="match status" value="1"/>
</dbReference>
<evidence type="ECO:0000256" key="2">
    <source>
        <dbReference type="ARBA" id="ARBA00022603"/>
    </source>
</evidence>
<accession>A0A951QAV6</accession>
<keyword evidence="5" id="KW-0680">Restriction system</keyword>
<protein>
    <recommendedName>
        <fullName evidence="1">site-specific DNA-methyltransferase (adenine-specific)</fullName>
        <ecNumber evidence="1">2.1.1.72</ecNumber>
    </recommendedName>
</protein>
<comment type="caution">
    <text evidence="10">The sequence shown here is derived from an EMBL/GenBank/DDBJ whole genome shotgun (WGS) entry which is preliminary data.</text>
</comment>
<evidence type="ECO:0000256" key="3">
    <source>
        <dbReference type="ARBA" id="ARBA00022679"/>
    </source>
</evidence>
<reference evidence="10" key="2">
    <citation type="journal article" date="2022" name="Microbiol. Resour. Announc.">
        <title>Metagenome Sequencing to Explore Phylogenomics of Terrestrial Cyanobacteria.</title>
        <authorList>
            <person name="Ward R.D."/>
            <person name="Stajich J.E."/>
            <person name="Johansen J.R."/>
            <person name="Huntemann M."/>
            <person name="Clum A."/>
            <person name="Foster B."/>
            <person name="Foster B."/>
            <person name="Roux S."/>
            <person name="Palaniappan K."/>
            <person name="Varghese N."/>
            <person name="Mukherjee S."/>
            <person name="Reddy T.B.K."/>
            <person name="Daum C."/>
            <person name="Copeland A."/>
            <person name="Chen I.A."/>
            <person name="Ivanova N.N."/>
            <person name="Kyrpides N.C."/>
            <person name="Shapiro N."/>
            <person name="Eloe-Fadrosh E.A."/>
            <person name="Pietrasiak N."/>
        </authorList>
    </citation>
    <scope>NUCLEOTIDE SEQUENCE</scope>
    <source>
        <strain evidence="10">UHER 2000/2452</strain>
    </source>
</reference>
<feature type="domain" description="TaqI-like C-terminal specificity" evidence="9">
    <location>
        <begin position="575"/>
        <end position="663"/>
    </location>
</feature>
<dbReference type="Proteomes" id="UP000757435">
    <property type="component" value="Unassembled WGS sequence"/>
</dbReference>
<evidence type="ECO:0000256" key="5">
    <source>
        <dbReference type="ARBA" id="ARBA00022747"/>
    </source>
</evidence>
<feature type="domain" description="Type II methyltransferase M.TaqI-like" evidence="8">
    <location>
        <begin position="247"/>
        <end position="425"/>
    </location>
</feature>
<keyword evidence="3" id="KW-0808">Transferase</keyword>
<evidence type="ECO:0000313" key="10">
    <source>
        <dbReference type="EMBL" id="MBW4658464.1"/>
    </source>
</evidence>
<evidence type="ECO:0000259" key="9">
    <source>
        <dbReference type="Pfam" id="PF12950"/>
    </source>
</evidence>
<dbReference type="AlphaFoldDB" id="A0A951QAV6"/>
<dbReference type="InterPro" id="IPR011639">
    <property type="entry name" value="MethylTrfase_TaqI-like_dom"/>
</dbReference>
<evidence type="ECO:0000256" key="1">
    <source>
        <dbReference type="ARBA" id="ARBA00011900"/>
    </source>
</evidence>
<dbReference type="GO" id="GO:0032259">
    <property type="term" value="P:methylation"/>
    <property type="evidence" value="ECO:0007669"/>
    <property type="project" value="UniProtKB-KW"/>
</dbReference>
<dbReference type="InterPro" id="IPR050953">
    <property type="entry name" value="N4_N6_ade-DNA_methylase"/>
</dbReference>
<reference evidence="10" key="1">
    <citation type="submission" date="2021-05" db="EMBL/GenBank/DDBJ databases">
        <authorList>
            <person name="Pietrasiak N."/>
            <person name="Ward R."/>
            <person name="Stajich J.E."/>
            <person name="Kurbessoian T."/>
        </authorList>
    </citation>
    <scope>NUCLEOTIDE SEQUENCE</scope>
    <source>
        <strain evidence="10">UHER 2000/2452</strain>
    </source>
</reference>
<dbReference type="GO" id="GO:0009007">
    <property type="term" value="F:site-specific DNA-methyltransferase (adenine-specific) activity"/>
    <property type="evidence" value="ECO:0007669"/>
    <property type="project" value="UniProtKB-EC"/>
</dbReference>
<dbReference type="PROSITE" id="PS00092">
    <property type="entry name" value="N6_MTASE"/>
    <property type="match status" value="1"/>
</dbReference>
<dbReference type="PRINTS" id="PR00507">
    <property type="entry name" value="N12N6MTFRASE"/>
</dbReference>
<evidence type="ECO:0000259" key="8">
    <source>
        <dbReference type="Pfam" id="PF07669"/>
    </source>
</evidence>
<dbReference type="SUPFAM" id="SSF53335">
    <property type="entry name" value="S-adenosyl-L-methionine-dependent methyltransferases"/>
    <property type="match status" value="1"/>
</dbReference>
<keyword evidence="4" id="KW-0949">S-adenosyl-L-methionine</keyword>
<evidence type="ECO:0000313" key="11">
    <source>
        <dbReference type="Proteomes" id="UP000757435"/>
    </source>
</evidence>